<feature type="transmembrane region" description="Helical" evidence="1">
    <location>
        <begin position="45"/>
        <end position="63"/>
    </location>
</feature>
<feature type="domain" description="Acyltransferase 3" evidence="2">
    <location>
        <begin position="39"/>
        <end position="361"/>
    </location>
</feature>
<feature type="transmembrane region" description="Helical" evidence="1">
    <location>
        <begin position="123"/>
        <end position="143"/>
    </location>
</feature>
<keyword evidence="3" id="KW-0012">Acyltransferase</keyword>
<evidence type="ECO:0000256" key="1">
    <source>
        <dbReference type="SAM" id="Phobius"/>
    </source>
</evidence>
<evidence type="ECO:0000313" key="3">
    <source>
        <dbReference type="EMBL" id="MEM5450510.1"/>
    </source>
</evidence>
<dbReference type="EMBL" id="JAYMRW010000010">
    <property type="protein sequence ID" value="MEM5450510.1"/>
    <property type="molecule type" value="Genomic_DNA"/>
</dbReference>
<dbReference type="PANTHER" id="PTHR23028:SF53">
    <property type="entry name" value="ACYL_TRANSF_3 DOMAIN-CONTAINING PROTEIN"/>
    <property type="match status" value="1"/>
</dbReference>
<accession>A0ABU9SGN2</accession>
<dbReference type="PANTHER" id="PTHR23028">
    <property type="entry name" value="ACETYLTRANSFERASE"/>
    <property type="match status" value="1"/>
</dbReference>
<dbReference type="Proteomes" id="UP001390669">
    <property type="component" value="Unassembled WGS sequence"/>
</dbReference>
<feature type="transmembrane region" description="Helical" evidence="1">
    <location>
        <begin position="75"/>
        <end position="95"/>
    </location>
</feature>
<evidence type="ECO:0000259" key="2">
    <source>
        <dbReference type="Pfam" id="PF01757"/>
    </source>
</evidence>
<feature type="transmembrane region" description="Helical" evidence="1">
    <location>
        <begin position="256"/>
        <end position="274"/>
    </location>
</feature>
<dbReference type="InterPro" id="IPR050879">
    <property type="entry name" value="Acyltransferase_3"/>
</dbReference>
<evidence type="ECO:0000313" key="4">
    <source>
        <dbReference type="Proteomes" id="UP001390669"/>
    </source>
</evidence>
<keyword evidence="1" id="KW-1133">Transmembrane helix</keyword>
<dbReference type="GO" id="GO:0016746">
    <property type="term" value="F:acyltransferase activity"/>
    <property type="evidence" value="ECO:0007669"/>
    <property type="project" value="UniProtKB-KW"/>
</dbReference>
<proteinExistence type="predicted"/>
<feature type="transmembrane region" description="Helical" evidence="1">
    <location>
        <begin position="189"/>
        <end position="218"/>
    </location>
</feature>
<sequence>MITPTSPLPVFAAVLLALATARVLIWRFGAPNAAGRFATIDGLRGYLAFFVFLHHSCIWYYYIRTSQFDSPPSNFMANIGRASVSLFFMITGFLFSTKIINDKENGVDWIKLYVSRVLRLTPLYLFAMLLLFVAVAFMSRFALTQSPLTLTINASRWLAFSSFGEPDLNGVKDTNLILSGVPWTLAYEWGFYLCLPLLAVMIGAIPSLAVLIIGFVGVLDLVHSHAESRFLAPFLGGIIAALLCRHAWFRHLSQKSIASIVAIAAITVAVTLFPTTYARIPLALLSMSFAVIAGGASLFGALTSQLSRMLGELAYSIYLLHGFILFTLFNLVVGKQSARVFTPLEHWFTILLTTPVLVLVSYTTFRLIEKPAMQYTESVSKWVRQVIFAKRGALEESL</sequence>
<dbReference type="InterPro" id="IPR002656">
    <property type="entry name" value="Acyl_transf_3_dom"/>
</dbReference>
<feature type="transmembrane region" description="Helical" evidence="1">
    <location>
        <begin position="230"/>
        <end position="249"/>
    </location>
</feature>
<reference evidence="3 4" key="1">
    <citation type="submission" date="2024-01" db="EMBL/GenBank/DDBJ databases">
        <title>The diversity of rhizobia nodulating Mimosa spp. in eleven states of Brazil covering several biomes is determined by host plant, location, and edaphic factors.</title>
        <authorList>
            <person name="Rouws L."/>
            <person name="Barauna A."/>
            <person name="Beukes C."/>
            <person name="De Faria S.M."/>
            <person name="Gross E."/>
            <person name="Dos Reis Junior F.B."/>
            <person name="Simon M."/>
            <person name="Maluk M."/>
            <person name="Odee D.W."/>
            <person name="Kenicer G."/>
            <person name="Young J.P.W."/>
            <person name="Reis V.M."/>
            <person name="Zilli J."/>
            <person name="James E.K."/>
        </authorList>
    </citation>
    <scope>NUCLEOTIDE SEQUENCE [LARGE SCALE GENOMIC DNA]</scope>
    <source>
        <strain evidence="3 4">JPY164</strain>
    </source>
</reference>
<name>A0ABU9SGN2_9BURK</name>
<dbReference type="RefSeq" id="WP_406953162.1">
    <property type="nucleotide sequence ID" value="NZ_JAYMRW010000010.1"/>
</dbReference>
<protein>
    <submittedName>
        <fullName evidence="3">Acyltransferase</fullName>
        <ecNumber evidence="3">2.3.-.-</ecNumber>
    </submittedName>
</protein>
<keyword evidence="3" id="KW-0808">Transferase</keyword>
<feature type="transmembrane region" description="Helical" evidence="1">
    <location>
        <begin position="280"/>
        <end position="301"/>
    </location>
</feature>
<organism evidence="3 4">
    <name type="scientific">Paraburkholderia guartelaensis</name>
    <dbReference type="NCBI Taxonomy" id="2546446"/>
    <lineage>
        <taxon>Bacteria</taxon>
        <taxon>Pseudomonadati</taxon>
        <taxon>Pseudomonadota</taxon>
        <taxon>Betaproteobacteria</taxon>
        <taxon>Burkholderiales</taxon>
        <taxon>Burkholderiaceae</taxon>
        <taxon>Paraburkholderia</taxon>
    </lineage>
</organism>
<keyword evidence="1" id="KW-0812">Transmembrane</keyword>
<gene>
    <name evidence="3" type="ORF">VSR33_23815</name>
</gene>
<dbReference type="Pfam" id="PF01757">
    <property type="entry name" value="Acyl_transf_3"/>
    <property type="match status" value="1"/>
</dbReference>
<feature type="transmembrane region" description="Helical" evidence="1">
    <location>
        <begin position="313"/>
        <end position="334"/>
    </location>
</feature>
<feature type="transmembrane region" description="Helical" evidence="1">
    <location>
        <begin position="346"/>
        <end position="365"/>
    </location>
</feature>
<keyword evidence="4" id="KW-1185">Reference proteome</keyword>
<keyword evidence="1" id="KW-0472">Membrane</keyword>
<comment type="caution">
    <text evidence="3">The sequence shown here is derived from an EMBL/GenBank/DDBJ whole genome shotgun (WGS) entry which is preliminary data.</text>
</comment>
<dbReference type="EC" id="2.3.-.-" evidence="3"/>